<evidence type="ECO:0008006" key="3">
    <source>
        <dbReference type="Google" id="ProtNLM"/>
    </source>
</evidence>
<evidence type="ECO:0000313" key="1">
    <source>
        <dbReference type="EMBL" id="PIS14847.1"/>
    </source>
</evidence>
<reference evidence="2" key="1">
    <citation type="submission" date="2017-09" db="EMBL/GenBank/DDBJ databases">
        <title>Depth-based differentiation of microbial function through sediment-hosted aquifers and enrichment of novel symbionts in the deep terrestrial subsurface.</title>
        <authorList>
            <person name="Probst A.J."/>
            <person name="Ladd B."/>
            <person name="Jarett J.K."/>
            <person name="Geller-Mcgrath D.E."/>
            <person name="Sieber C.M.K."/>
            <person name="Emerson J.B."/>
            <person name="Anantharaman K."/>
            <person name="Thomas B.C."/>
            <person name="Malmstrom R."/>
            <person name="Stieglmeier M."/>
            <person name="Klingl A."/>
            <person name="Woyke T."/>
            <person name="Ryan C.M."/>
            <person name="Banfield J.F."/>
        </authorList>
    </citation>
    <scope>NUCLEOTIDE SEQUENCE [LARGE SCALE GENOMIC DNA]</scope>
</reference>
<accession>A0A2H0WQE9</accession>
<gene>
    <name evidence="1" type="ORF">COT64_00540</name>
</gene>
<proteinExistence type="predicted"/>
<feature type="non-terminal residue" evidence="1">
    <location>
        <position position="79"/>
    </location>
</feature>
<dbReference type="EMBL" id="PEZI01000011">
    <property type="protein sequence ID" value="PIS14847.1"/>
    <property type="molecule type" value="Genomic_DNA"/>
</dbReference>
<dbReference type="Pfam" id="PF14076">
    <property type="entry name" value="DUF4258"/>
    <property type="match status" value="1"/>
</dbReference>
<dbReference type="InterPro" id="IPR025354">
    <property type="entry name" value="DUF4258"/>
</dbReference>
<dbReference type="AlphaFoldDB" id="A0A2H0WQE9"/>
<evidence type="ECO:0000313" key="2">
    <source>
        <dbReference type="Proteomes" id="UP000230775"/>
    </source>
</evidence>
<comment type="caution">
    <text evidence="1">The sequence shown here is derived from an EMBL/GenBank/DDBJ whole genome shotgun (WGS) entry which is preliminary data.</text>
</comment>
<protein>
    <recommendedName>
        <fullName evidence="3">DUF4258 domain-containing protein</fullName>
    </recommendedName>
</protein>
<dbReference type="Proteomes" id="UP000230775">
    <property type="component" value="Unassembled WGS sequence"/>
</dbReference>
<sequence>MDNHFGGVIWTNHALARLQERGISQGDAWATFSHPQQSRFAKDKNAWIYRRNYNGNQIEVVANQNERKEWVIISVWSKQ</sequence>
<name>A0A2H0WQE9_9BACT</name>
<organism evidence="1 2">
    <name type="scientific">Candidatus Shapirobacteria bacterium CG09_land_8_20_14_0_10_39_12</name>
    <dbReference type="NCBI Taxonomy" id="1974885"/>
    <lineage>
        <taxon>Bacteria</taxon>
        <taxon>Candidatus Shapironibacteriota</taxon>
    </lineage>
</organism>